<accession>A0A1W2AIR6</accession>
<evidence type="ECO:0000313" key="1">
    <source>
        <dbReference type="EMBL" id="SMC60450.1"/>
    </source>
</evidence>
<dbReference type="RefSeq" id="WP_084287204.1">
    <property type="nucleotide sequence ID" value="NZ_FWYB01000001.1"/>
</dbReference>
<gene>
    <name evidence="1" type="ORF">SAMN04488101_101645</name>
</gene>
<dbReference type="EMBL" id="FWYB01000001">
    <property type="protein sequence ID" value="SMC60450.1"/>
    <property type="molecule type" value="Genomic_DNA"/>
</dbReference>
<name>A0A1W2AIR6_9SPHI</name>
<reference evidence="1 2" key="1">
    <citation type="submission" date="2017-04" db="EMBL/GenBank/DDBJ databases">
        <authorList>
            <person name="Afonso C.L."/>
            <person name="Miller P.J."/>
            <person name="Scott M.A."/>
            <person name="Spackman E."/>
            <person name="Goraichik I."/>
            <person name="Dimitrov K.M."/>
            <person name="Suarez D.L."/>
            <person name="Swayne D.E."/>
        </authorList>
    </citation>
    <scope>NUCLEOTIDE SEQUENCE [LARGE SCALE GENOMIC DNA]</scope>
    <source>
        <strain evidence="1 2">DSM 19625</strain>
    </source>
</reference>
<evidence type="ECO:0000313" key="2">
    <source>
        <dbReference type="Proteomes" id="UP000192678"/>
    </source>
</evidence>
<organism evidence="1 2">
    <name type="scientific">Pedobacter nyackensis</name>
    <dbReference type="NCBI Taxonomy" id="475255"/>
    <lineage>
        <taxon>Bacteria</taxon>
        <taxon>Pseudomonadati</taxon>
        <taxon>Bacteroidota</taxon>
        <taxon>Sphingobacteriia</taxon>
        <taxon>Sphingobacteriales</taxon>
        <taxon>Sphingobacteriaceae</taxon>
        <taxon>Pedobacter</taxon>
    </lineage>
</organism>
<protein>
    <recommendedName>
        <fullName evidence="3">DGQHR domain-containing protein</fullName>
    </recommendedName>
</protein>
<dbReference type="OrthoDB" id="5077820at2"/>
<sequence length="406" mass="46680">MIVRSILEDNRIHAFNALVELTIGEYLGFAKNVIDDNDFQRKRVIKSKIKEILTADLLRGCVIPSIVLAISNKEVGTIKSAEDFDIATKIINESISKNDLVIIDGLQRTYVMKALEEDLIRKKDEDTLQTLYAQKIRAEVYLGLSRTGLLYRMITLNTGQTTMSTRHLMEILYLDYSRVPFEGISLIKDKDDTRVEENTTTFNFKTILDGFNSYIEKDESVIERVDILDNIKSLEVINQQEEAQQNQQDKDLFKTFLITYKTFLDIIVEKSNNWKYNSADAPAEYKINSSPFGKSVLDIFKKSQAITGFGAALGFMNDKDGLTLDKVQERFVQIEPGGDWNTTFLEILKDFDKIKERSKKIGNDQRFFFKYLFRGLLRPSSDHELNMSDAANYAYRTLADEKGYKD</sequence>
<dbReference type="AlphaFoldDB" id="A0A1W2AIR6"/>
<dbReference type="Proteomes" id="UP000192678">
    <property type="component" value="Unassembled WGS sequence"/>
</dbReference>
<proteinExistence type="predicted"/>
<evidence type="ECO:0008006" key="3">
    <source>
        <dbReference type="Google" id="ProtNLM"/>
    </source>
</evidence>
<keyword evidence="2" id="KW-1185">Reference proteome</keyword>